<dbReference type="Pfam" id="PF05623">
    <property type="entry name" value="DUF789"/>
    <property type="match status" value="1"/>
</dbReference>
<dbReference type="PANTHER" id="PTHR32010:SF18">
    <property type="entry name" value="DUF789 FAMILY PROTEIN"/>
    <property type="match status" value="1"/>
</dbReference>
<dbReference type="EMBL" id="KK914227">
    <property type="protein sequence ID" value="KDP45819.1"/>
    <property type="molecule type" value="Genomic_DNA"/>
</dbReference>
<evidence type="ECO:0000313" key="2">
    <source>
        <dbReference type="Proteomes" id="UP000027138"/>
    </source>
</evidence>
<gene>
    <name evidence="1" type="ORF">JCGZ_17426</name>
</gene>
<proteinExistence type="predicted"/>
<protein>
    <submittedName>
        <fullName evidence="1">Uncharacterized protein</fullName>
    </submittedName>
</protein>
<keyword evidence="2" id="KW-1185">Reference proteome</keyword>
<dbReference type="AlphaFoldDB" id="A0A067LN10"/>
<organism evidence="1 2">
    <name type="scientific">Jatropha curcas</name>
    <name type="common">Barbados nut</name>
    <dbReference type="NCBI Taxonomy" id="180498"/>
    <lineage>
        <taxon>Eukaryota</taxon>
        <taxon>Viridiplantae</taxon>
        <taxon>Streptophyta</taxon>
        <taxon>Embryophyta</taxon>
        <taxon>Tracheophyta</taxon>
        <taxon>Spermatophyta</taxon>
        <taxon>Magnoliopsida</taxon>
        <taxon>eudicotyledons</taxon>
        <taxon>Gunneridae</taxon>
        <taxon>Pentapetalae</taxon>
        <taxon>rosids</taxon>
        <taxon>fabids</taxon>
        <taxon>Malpighiales</taxon>
        <taxon>Euphorbiaceae</taxon>
        <taxon>Crotonoideae</taxon>
        <taxon>Jatropheae</taxon>
        <taxon>Jatropha</taxon>
    </lineage>
</organism>
<dbReference type="OrthoDB" id="1920576at2759"/>
<dbReference type="Proteomes" id="UP000027138">
    <property type="component" value="Unassembled WGS sequence"/>
</dbReference>
<accession>A0A067LN10</accession>
<reference evidence="1 2" key="1">
    <citation type="journal article" date="2014" name="PLoS ONE">
        <title>Global Analysis of Gene Expression Profiles in Physic Nut (Jatropha curcas L.) Seedlings Exposed to Salt Stress.</title>
        <authorList>
            <person name="Zhang L."/>
            <person name="Zhang C."/>
            <person name="Wu P."/>
            <person name="Chen Y."/>
            <person name="Li M."/>
            <person name="Jiang H."/>
            <person name="Wu G."/>
        </authorList>
    </citation>
    <scope>NUCLEOTIDE SEQUENCE [LARGE SCALE GENOMIC DNA]</scope>
    <source>
        <strain evidence="2">cv. GZQX0401</strain>
        <tissue evidence="1">Young leaves</tissue>
    </source>
</reference>
<sequence>MDEVFGNVPCFSYEDKFIRMSENPGDYMLKHNENQVTVDCLISKSKDQDCSVFEVESNKIAQAMNDACRTQLASEAIQMAIGGPIAEFEQVLHCSSPIICQSPSLLSCQTCLRDQFVDSLLCRHETPNISLGCLWKWIQELVRGDKSIQHKMYGDPSSLVALNLHDLHSRSWSYIHTLVFVLKLWKSTSATLVSDLPFRYSVAWYPIYRIPDGNFQAAFLTYHSLGHFVHRGTNFGSPSEDASVVSPVLGLQSYNAQVECWFQLQHSAVSQTTKNQSRILKELLRTLEAASLIATAVVNKGSETSVK</sequence>
<dbReference type="InterPro" id="IPR008507">
    <property type="entry name" value="DUF789"/>
</dbReference>
<dbReference type="STRING" id="180498.A0A067LN10"/>
<evidence type="ECO:0000313" key="1">
    <source>
        <dbReference type="EMBL" id="KDP45819.1"/>
    </source>
</evidence>
<name>A0A067LN10_JATCU</name>
<dbReference type="PANTHER" id="PTHR32010">
    <property type="entry name" value="PHOTOSYSTEM II STABILITY/ASSEMBLY FACTOR HCF136, CHLOROPLASTIC"/>
    <property type="match status" value="1"/>
</dbReference>